<comment type="subcellular location">
    <subcellularLocation>
        <location evidence="1">Cell membrane</location>
        <topology evidence="1">Multi-pass membrane protein</topology>
    </subcellularLocation>
</comment>
<keyword evidence="3 6" id="KW-0812">Transmembrane</keyword>
<dbReference type="InterPro" id="IPR050833">
    <property type="entry name" value="Poly_Biosynth_Transport"/>
</dbReference>
<accession>A0ABU5VSY9</accession>
<feature type="transmembrane region" description="Helical" evidence="6">
    <location>
        <begin position="328"/>
        <end position="349"/>
    </location>
</feature>
<proteinExistence type="predicted"/>
<protein>
    <submittedName>
        <fullName evidence="7">Oligosaccharide flippase family protein</fullName>
    </submittedName>
</protein>
<dbReference type="Proteomes" id="UP001302274">
    <property type="component" value="Unassembled WGS sequence"/>
</dbReference>
<evidence type="ECO:0000256" key="2">
    <source>
        <dbReference type="ARBA" id="ARBA00022475"/>
    </source>
</evidence>
<keyword evidence="8" id="KW-1185">Reference proteome</keyword>
<evidence type="ECO:0000256" key="4">
    <source>
        <dbReference type="ARBA" id="ARBA00022989"/>
    </source>
</evidence>
<feature type="transmembrane region" description="Helical" evidence="6">
    <location>
        <begin position="297"/>
        <end position="316"/>
    </location>
</feature>
<feature type="transmembrane region" description="Helical" evidence="6">
    <location>
        <begin position="145"/>
        <end position="169"/>
    </location>
</feature>
<evidence type="ECO:0000256" key="5">
    <source>
        <dbReference type="ARBA" id="ARBA00023136"/>
    </source>
</evidence>
<evidence type="ECO:0000313" key="8">
    <source>
        <dbReference type="Proteomes" id="UP001302274"/>
    </source>
</evidence>
<dbReference type="RefSeq" id="WP_323575849.1">
    <property type="nucleotide sequence ID" value="NZ_JAYGJQ010000001.1"/>
</dbReference>
<feature type="transmembrane region" description="Helical" evidence="6">
    <location>
        <begin position="175"/>
        <end position="192"/>
    </location>
</feature>
<dbReference type="PANTHER" id="PTHR30250">
    <property type="entry name" value="PST FAMILY PREDICTED COLANIC ACID TRANSPORTER"/>
    <property type="match status" value="1"/>
</dbReference>
<evidence type="ECO:0000256" key="3">
    <source>
        <dbReference type="ARBA" id="ARBA00022692"/>
    </source>
</evidence>
<organism evidence="7 8">
    <name type="scientific">Bacteriovorax antarcticus</name>
    <dbReference type="NCBI Taxonomy" id="3088717"/>
    <lineage>
        <taxon>Bacteria</taxon>
        <taxon>Pseudomonadati</taxon>
        <taxon>Bdellovibrionota</taxon>
        <taxon>Bacteriovoracia</taxon>
        <taxon>Bacteriovoracales</taxon>
        <taxon>Bacteriovoracaceae</taxon>
        <taxon>Bacteriovorax</taxon>
    </lineage>
</organism>
<evidence type="ECO:0000313" key="7">
    <source>
        <dbReference type="EMBL" id="MEA9356170.1"/>
    </source>
</evidence>
<feature type="transmembrane region" description="Helical" evidence="6">
    <location>
        <begin position="448"/>
        <end position="466"/>
    </location>
</feature>
<dbReference type="Pfam" id="PF13440">
    <property type="entry name" value="Polysacc_synt_3"/>
    <property type="match status" value="1"/>
</dbReference>
<feature type="transmembrane region" description="Helical" evidence="6">
    <location>
        <begin position="386"/>
        <end position="409"/>
    </location>
</feature>
<feature type="transmembrane region" description="Helical" evidence="6">
    <location>
        <begin position="84"/>
        <end position="107"/>
    </location>
</feature>
<evidence type="ECO:0000256" key="1">
    <source>
        <dbReference type="ARBA" id="ARBA00004651"/>
    </source>
</evidence>
<sequence>MFSLAKRLTQNHWPIFLLSNISSVVNMLLPIVLVRLYAPIEMGLYKTFFLYLSLIPFIVMAGGPLNSVYYWMGKTHERDDYIKATWLLTFILSSLILIPGAFIIMLFKEHLALSTPILFILLISGFLVCPSGHYNEVCIARGKTFLGAGLSVCFEVVKTIGFIFIAWKYRDINYLFYYFFCIMCLSFILMTYLGWRSNAVSLKWDQGKIREILKYSMPVSLSSCLLFITEKADLLIISAVVSADLFAFYSLGCLIIPPLYLLENSVQKNLIPKLSIAMSKLEFDQMAFAYRKAISDIAYLVIPAVAGLIVFATPIINLLYTTQYEKSAIFLQIFALGYLLLLIPHDSILRATAKTDAVLKIYSYITPVSFLIIFLSVKFLDLRWALIIGIITKLIPKIYCLNISAGIIHKKAAELIPAKKLLHYAEMCIFLSAICYAAKKFFSNELQWFLVCAPLFAICYLTFFISRSDSKH</sequence>
<feature type="transmembrane region" description="Helical" evidence="6">
    <location>
        <begin position="235"/>
        <end position="262"/>
    </location>
</feature>
<keyword evidence="4 6" id="KW-1133">Transmembrane helix</keyword>
<feature type="transmembrane region" description="Helical" evidence="6">
    <location>
        <begin position="113"/>
        <end position="133"/>
    </location>
</feature>
<dbReference type="EMBL" id="JAYGJQ010000001">
    <property type="protein sequence ID" value="MEA9356170.1"/>
    <property type="molecule type" value="Genomic_DNA"/>
</dbReference>
<feature type="transmembrane region" description="Helical" evidence="6">
    <location>
        <begin position="12"/>
        <end position="36"/>
    </location>
</feature>
<comment type="caution">
    <text evidence="7">The sequence shown here is derived from an EMBL/GenBank/DDBJ whole genome shotgun (WGS) entry which is preliminary data.</text>
</comment>
<name>A0ABU5VSY9_9BACT</name>
<gene>
    <name evidence="7" type="ORF">SHI21_08155</name>
</gene>
<feature type="transmembrane region" description="Helical" evidence="6">
    <location>
        <begin position="361"/>
        <end position="380"/>
    </location>
</feature>
<keyword evidence="2" id="KW-1003">Cell membrane</keyword>
<evidence type="ECO:0000256" key="6">
    <source>
        <dbReference type="SAM" id="Phobius"/>
    </source>
</evidence>
<keyword evidence="5 6" id="KW-0472">Membrane</keyword>
<dbReference type="PANTHER" id="PTHR30250:SF11">
    <property type="entry name" value="O-ANTIGEN TRANSPORTER-RELATED"/>
    <property type="match status" value="1"/>
</dbReference>
<reference evidence="7 8" key="1">
    <citation type="submission" date="2023-11" db="EMBL/GenBank/DDBJ databases">
        <title>A Novel Polar Bacteriovorax (B. antarcticus) Isolated from the Biocrust in Antarctica.</title>
        <authorList>
            <person name="Mun W."/>
            <person name="Choi S.Y."/>
            <person name="Mitchell R.J."/>
        </authorList>
    </citation>
    <scope>NUCLEOTIDE SEQUENCE [LARGE SCALE GENOMIC DNA]</scope>
    <source>
        <strain evidence="7 8">PP10</strain>
    </source>
</reference>
<feature type="transmembrane region" description="Helical" evidence="6">
    <location>
        <begin position="48"/>
        <end position="72"/>
    </location>
</feature>